<dbReference type="EMBL" id="FMZA01000014">
    <property type="protein sequence ID" value="SDC72397.1"/>
    <property type="molecule type" value="Genomic_DNA"/>
</dbReference>
<keyword evidence="3" id="KW-1185">Reference proteome</keyword>
<organism evidence="2 3">
    <name type="scientific">Melghirimyces thermohalophilus</name>
    <dbReference type="NCBI Taxonomy" id="1236220"/>
    <lineage>
        <taxon>Bacteria</taxon>
        <taxon>Bacillati</taxon>
        <taxon>Bacillota</taxon>
        <taxon>Bacilli</taxon>
        <taxon>Bacillales</taxon>
        <taxon>Thermoactinomycetaceae</taxon>
        <taxon>Melghirimyces</taxon>
    </lineage>
</organism>
<dbReference type="AlphaFoldDB" id="A0A1G6NYV0"/>
<dbReference type="RefSeq" id="WP_091571042.1">
    <property type="nucleotide sequence ID" value="NZ_FMZA01000014.1"/>
</dbReference>
<reference evidence="2 3" key="1">
    <citation type="submission" date="2016-10" db="EMBL/GenBank/DDBJ databases">
        <authorList>
            <person name="de Groot N.N."/>
        </authorList>
    </citation>
    <scope>NUCLEOTIDE SEQUENCE [LARGE SCALE GENOMIC DNA]</scope>
    <source>
        <strain evidence="2 3">DSM 45514</strain>
    </source>
</reference>
<accession>A0A1G6NYV0</accession>
<evidence type="ECO:0000313" key="3">
    <source>
        <dbReference type="Proteomes" id="UP000199387"/>
    </source>
</evidence>
<feature type="transmembrane region" description="Helical" evidence="1">
    <location>
        <begin position="6"/>
        <end position="29"/>
    </location>
</feature>
<evidence type="ECO:0000313" key="2">
    <source>
        <dbReference type="EMBL" id="SDC72397.1"/>
    </source>
</evidence>
<evidence type="ECO:0000256" key="1">
    <source>
        <dbReference type="SAM" id="Phobius"/>
    </source>
</evidence>
<dbReference type="Proteomes" id="UP000199387">
    <property type="component" value="Unassembled WGS sequence"/>
</dbReference>
<gene>
    <name evidence="2" type="ORF">SAMN04488112_11484</name>
</gene>
<keyword evidence="1" id="KW-1133">Transmembrane helix</keyword>
<name>A0A1G6NYV0_9BACL</name>
<keyword evidence="1" id="KW-0812">Transmembrane</keyword>
<sequence>MSDFWWTGFGAVGVWVTGAAVFYAARVALHLSKPRLKIMCKQEKASPIPVPVLKVTVLNTGSFPVDIGGADVSTPFRWEEVKDRWHDWKELFPRLVKRERFVPLWITWKMAFEEMAQKHRDRKTIGVTPQEGYQTRIEPGQTTELTFNLHNLSQELSQRGFEGMATIMVRVRDQQNRRHKGTFTYSIDQVTQSFQM</sequence>
<keyword evidence="1" id="KW-0472">Membrane</keyword>
<proteinExistence type="predicted"/>
<protein>
    <submittedName>
        <fullName evidence="2">Uncharacterized protein</fullName>
    </submittedName>
</protein>